<dbReference type="SUPFAM" id="SSF48371">
    <property type="entry name" value="ARM repeat"/>
    <property type="match status" value="1"/>
</dbReference>
<accession>A0A9E7FLT9</accession>
<evidence type="ECO:0000313" key="4">
    <source>
        <dbReference type="EMBL" id="URD96432.1"/>
    </source>
</evidence>
<dbReference type="InterPro" id="IPR054296">
    <property type="entry name" value="DUF7032"/>
</dbReference>
<dbReference type="InterPro" id="IPR011989">
    <property type="entry name" value="ARM-like"/>
</dbReference>
<evidence type="ECO:0000259" key="3">
    <source>
        <dbReference type="Pfam" id="PF23005"/>
    </source>
</evidence>
<organism evidence="4 5">
    <name type="scientific">Musa troglodytarum</name>
    <name type="common">fe'i banana</name>
    <dbReference type="NCBI Taxonomy" id="320322"/>
    <lineage>
        <taxon>Eukaryota</taxon>
        <taxon>Viridiplantae</taxon>
        <taxon>Streptophyta</taxon>
        <taxon>Embryophyta</taxon>
        <taxon>Tracheophyta</taxon>
        <taxon>Spermatophyta</taxon>
        <taxon>Magnoliopsida</taxon>
        <taxon>Liliopsida</taxon>
        <taxon>Zingiberales</taxon>
        <taxon>Musaceae</taxon>
        <taxon>Musa</taxon>
    </lineage>
</organism>
<evidence type="ECO:0000313" key="5">
    <source>
        <dbReference type="Proteomes" id="UP001055439"/>
    </source>
</evidence>
<keyword evidence="5" id="KW-1185">Reference proteome</keyword>
<reference evidence="4" key="1">
    <citation type="submission" date="2022-05" db="EMBL/GenBank/DDBJ databases">
        <title>The Musa troglodytarum L. genome provides insights into the mechanism of non-climacteric behaviour and enrichment of carotenoids.</title>
        <authorList>
            <person name="Wang J."/>
        </authorList>
    </citation>
    <scope>NUCLEOTIDE SEQUENCE</scope>
    <source>
        <tissue evidence="4">Leaf</tissue>
    </source>
</reference>
<gene>
    <name evidence="4" type="ORF">MUK42_29302</name>
</gene>
<dbReference type="Pfam" id="PF23005">
    <property type="entry name" value="DUF7032"/>
    <property type="match status" value="1"/>
</dbReference>
<dbReference type="OrthoDB" id="7537227at2759"/>
<dbReference type="AlphaFoldDB" id="A0A9E7FLT9"/>
<proteinExistence type="predicted"/>
<dbReference type="InterPro" id="IPR000225">
    <property type="entry name" value="Armadillo"/>
</dbReference>
<dbReference type="Proteomes" id="UP001055439">
    <property type="component" value="Chromosome 4"/>
</dbReference>
<evidence type="ECO:0000256" key="1">
    <source>
        <dbReference type="PROSITE-ProRule" id="PRU00259"/>
    </source>
</evidence>
<feature type="domain" description="DUF7032" evidence="3">
    <location>
        <begin position="54"/>
        <end position="164"/>
    </location>
</feature>
<name>A0A9E7FLT9_9LILI</name>
<dbReference type="PANTHER" id="PTHR46043:SF5">
    <property type="entry name" value="ARM REPEAT SUPERFAMILY PROTEIN"/>
    <property type="match status" value="1"/>
</dbReference>
<feature type="repeat" description="ARM" evidence="1">
    <location>
        <begin position="313"/>
        <end position="357"/>
    </location>
</feature>
<feature type="region of interest" description="Disordered" evidence="2">
    <location>
        <begin position="20"/>
        <end position="39"/>
    </location>
</feature>
<protein>
    <submittedName>
        <fullName evidence="4">Armadillo beta-catenin repeat family protein</fullName>
    </submittedName>
</protein>
<dbReference type="Pfam" id="PF00514">
    <property type="entry name" value="Arm"/>
    <property type="match status" value="1"/>
</dbReference>
<dbReference type="Gene3D" id="1.25.10.10">
    <property type="entry name" value="Leucine-rich Repeat Variant"/>
    <property type="match status" value="2"/>
</dbReference>
<feature type="compositionally biased region" description="Basic and acidic residues" evidence="2">
    <location>
        <begin position="20"/>
        <end position="30"/>
    </location>
</feature>
<dbReference type="EMBL" id="CP097506">
    <property type="protein sequence ID" value="URD96432.1"/>
    <property type="molecule type" value="Genomic_DNA"/>
</dbReference>
<sequence length="606" mass="65716">MHGRRSLLLLIRREIKSQLHEDDSESMKSEMEEEEEEEKAGCSLRQLEGISIRRATEVIGSLISSSYCSRSFPAKWQVIRDKLEQIRSSLAAAADGGDCAANTELVGLLQAITSTANETRLLANKCSVEDYGGGRLRLRSDLDVVACRLHLHSKRLEKIYASGVLTLSRAIVVSRPGVGASREDVRFYVKDLISRLKIGNLEIRVGALKALNEVLREDEKYVRILVVEVAEGVALLASFLESGIEGVAEEAAEAISAIAGFDSHRAAIATAGAVAPLIRLLEIGSESAKEKAAGALKRMTENSDNAWSVSAQGGVSALLKICGDAGSSGELIRSACGVLKSLGGVEEIRRFMVEEGAVSIFVKLSRSKEEASQVQAIEFLTAMAYEDDAIKEKAMKEGVLGSLVRLLDPDSPCSSKAKEVALRAIEAFCFSSPSTMNVLMSSGFLDRVLSLLRSGEMSLQEPALKAVARLSLLSPAIKKAMGDAGFIPELVKLLENRSFQVRGTAAEALSGMISIQTNRRRFIKQEDNVNRMLQLLHPEEKSVTKTHVLSALVCLADSTGVRRKIAASGCVKHLEELAEGDVRDAKRIIKRLSTSRFRSMLSGIWS</sequence>
<feature type="repeat" description="ARM" evidence="1">
    <location>
        <begin position="272"/>
        <end position="314"/>
    </location>
</feature>
<dbReference type="SMART" id="SM00185">
    <property type="entry name" value="ARM"/>
    <property type="match status" value="7"/>
</dbReference>
<dbReference type="PANTHER" id="PTHR46043">
    <property type="entry name" value="ARM REPEAT SUPERFAMILY PROTEIN"/>
    <property type="match status" value="1"/>
</dbReference>
<dbReference type="InterPro" id="IPR016024">
    <property type="entry name" value="ARM-type_fold"/>
</dbReference>
<evidence type="ECO:0000256" key="2">
    <source>
        <dbReference type="SAM" id="MobiDB-lite"/>
    </source>
</evidence>
<dbReference type="PROSITE" id="PS50176">
    <property type="entry name" value="ARM_REPEAT"/>
    <property type="match status" value="2"/>
</dbReference>